<feature type="compositionally biased region" description="Basic and acidic residues" evidence="1">
    <location>
        <begin position="134"/>
        <end position="155"/>
    </location>
</feature>
<gene>
    <name evidence="2" type="ORF">GZ77_25120</name>
</gene>
<dbReference type="Proteomes" id="UP000028006">
    <property type="component" value="Unassembled WGS sequence"/>
</dbReference>
<feature type="region of interest" description="Disordered" evidence="1">
    <location>
        <begin position="134"/>
        <end position="171"/>
    </location>
</feature>
<proteinExistence type="predicted"/>
<reference evidence="2 3" key="1">
    <citation type="submission" date="2014-06" db="EMBL/GenBank/DDBJ databases">
        <title>Whole Genome Sequences of Three Symbiotic Endozoicomonas Bacteria.</title>
        <authorList>
            <person name="Neave M.J."/>
            <person name="Apprill A."/>
            <person name="Voolstra C.R."/>
        </authorList>
    </citation>
    <scope>NUCLEOTIDE SEQUENCE [LARGE SCALE GENOMIC DNA]</scope>
    <source>
        <strain evidence="2 3">LMG 24815</strain>
    </source>
</reference>
<dbReference type="EMBL" id="JOKG01000007">
    <property type="protein sequence ID" value="KEQ11395.1"/>
    <property type="molecule type" value="Genomic_DNA"/>
</dbReference>
<comment type="caution">
    <text evidence="2">The sequence shown here is derived from an EMBL/GenBank/DDBJ whole genome shotgun (WGS) entry which is preliminary data.</text>
</comment>
<accession>A0A081MYX2</accession>
<evidence type="ECO:0000256" key="1">
    <source>
        <dbReference type="SAM" id="MobiDB-lite"/>
    </source>
</evidence>
<sequence>MRSVNQTNEDGFMNRKTSIAFIAAGLIAGTSAFAMSVETENNEVRMMGGKHRSAMMMSKLSTHMDKEFTTDQVRTLSEARLIMQGNPNVRVDEVKPTENGYSVTIVTQDNSLVEELKLAKNAMPLERYEALQKRMENRSSGELRERMKDRGERKARAGQRGHKGPRGQAGHKMMAREFTADQIETLTEAKLIMRGNDNLKLGKVTSTDNGYNVTIVTQDNSLVEEQQLAKNGMPLDRFEKIQKRIEARKAKVDAK</sequence>
<name>A0A081MYX2_9GAMM</name>
<organism evidence="2 3">
    <name type="scientific">Endozoicomonas montiporae</name>
    <dbReference type="NCBI Taxonomy" id="1027273"/>
    <lineage>
        <taxon>Bacteria</taxon>
        <taxon>Pseudomonadati</taxon>
        <taxon>Pseudomonadota</taxon>
        <taxon>Gammaproteobacteria</taxon>
        <taxon>Oceanospirillales</taxon>
        <taxon>Endozoicomonadaceae</taxon>
        <taxon>Endozoicomonas</taxon>
    </lineage>
</organism>
<evidence type="ECO:0000313" key="3">
    <source>
        <dbReference type="Proteomes" id="UP000028006"/>
    </source>
</evidence>
<protein>
    <submittedName>
        <fullName evidence="2">Uncharacterized protein</fullName>
    </submittedName>
</protein>
<evidence type="ECO:0000313" key="2">
    <source>
        <dbReference type="EMBL" id="KEQ11395.1"/>
    </source>
</evidence>
<keyword evidence="3" id="KW-1185">Reference proteome</keyword>
<dbReference type="AlphaFoldDB" id="A0A081MYX2"/>
<feature type="compositionally biased region" description="Basic residues" evidence="1">
    <location>
        <begin position="156"/>
        <end position="165"/>
    </location>
</feature>